<evidence type="ECO:0000313" key="2">
    <source>
        <dbReference type="Proteomes" id="UP000288361"/>
    </source>
</evidence>
<accession>A0A432YHE4</accession>
<proteinExistence type="predicted"/>
<evidence type="ECO:0000313" key="1">
    <source>
        <dbReference type="EMBL" id="RUO60381.1"/>
    </source>
</evidence>
<reference evidence="1 2" key="1">
    <citation type="journal article" date="2011" name="Front. Microbiol.">
        <title>Genomic signatures of strain selection and enhancement in Bacillus atrophaeus var. globigii, a historical biowarfare simulant.</title>
        <authorList>
            <person name="Gibbons H.S."/>
            <person name="Broomall S.M."/>
            <person name="McNew L.A."/>
            <person name="Daligault H."/>
            <person name="Chapman C."/>
            <person name="Bruce D."/>
            <person name="Karavis M."/>
            <person name="Krepps M."/>
            <person name="McGregor P.A."/>
            <person name="Hong C."/>
            <person name="Park K.H."/>
            <person name="Akmal A."/>
            <person name="Feldman A."/>
            <person name="Lin J.S."/>
            <person name="Chang W.E."/>
            <person name="Higgs B.W."/>
            <person name="Demirev P."/>
            <person name="Lindquist J."/>
            <person name="Liem A."/>
            <person name="Fochler E."/>
            <person name="Read T.D."/>
            <person name="Tapia R."/>
            <person name="Johnson S."/>
            <person name="Bishop-Lilly K.A."/>
            <person name="Detter C."/>
            <person name="Han C."/>
            <person name="Sozhamannan S."/>
            <person name="Rosenzweig C.N."/>
            <person name="Skowronski E.W."/>
        </authorList>
    </citation>
    <scope>NUCLEOTIDE SEQUENCE [LARGE SCALE GENOMIC DNA]</scope>
    <source>
        <strain evidence="1 2">TPS4-2</strain>
    </source>
</reference>
<dbReference type="RefSeq" id="WP_126753025.1">
    <property type="nucleotide sequence ID" value="NZ_JBHUMT010000004.1"/>
</dbReference>
<comment type="caution">
    <text evidence="1">The sequence shown here is derived from an EMBL/GenBank/DDBJ whole genome shotgun (WGS) entry which is preliminary data.</text>
</comment>
<organism evidence="1 2">
    <name type="scientific">Idiomarina piscisalsi</name>
    <dbReference type="NCBI Taxonomy" id="1096243"/>
    <lineage>
        <taxon>Bacteria</taxon>
        <taxon>Pseudomonadati</taxon>
        <taxon>Pseudomonadota</taxon>
        <taxon>Gammaproteobacteria</taxon>
        <taxon>Alteromonadales</taxon>
        <taxon>Idiomarinaceae</taxon>
        <taxon>Idiomarina</taxon>
    </lineage>
</organism>
<dbReference type="Proteomes" id="UP000288361">
    <property type="component" value="Unassembled WGS sequence"/>
</dbReference>
<sequence length="61" mass="6848">MSIGKSGRIVLEVDPELKRELYGKITAEGISLKEWFIASATDYLNGRQPEQSVYTGRKSDD</sequence>
<dbReference type="EMBL" id="PIQA01000017">
    <property type="protein sequence ID" value="RUO60381.1"/>
    <property type="molecule type" value="Genomic_DNA"/>
</dbReference>
<dbReference type="AlphaFoldDB" id="A0A432YHE4"/>
<name>A0A432YHE4_9GAMM</name>
<protein>
    <submittedName>
        <fullName evidence="1">Uncharacterized protein</fullName>
    </submittedName>
</protein>
<gene>
    <name evidence="1" type="ORF">CWI73_12140</name>
</gene>